<dbReference type="PANTHER" id="PTHR43798:SF33">
    <property type="entry name" value="HYDROLASE, PUTATIVE (AFU_ORTHOLOGUE AFUA_2G14860)-RELATED"/>
    <property type="match status" value="1"/>
</dbReference>
<dbReference type="InterPro" id="IPR029058">
    <property type="entry name" value="AB_hydrolase_fold"/>
</dbReference>
<keyword evidence="2" id="KW-0378">Hydrolase</keyword>
<dbReference type="InterPro" id="IPR000073">
    <property type="entry name" value="AB_hydrolase_1"/>
</dbReference>
<dbReference type="GO" id="GO:0016787">
    <property type="term" value="F:hydrolase activity"/>
    <property type="evidence" value="ECO:0007669"/>
    <property type="project" value="UniProtKB-KW"/>
</dbReference>
<organism evidence="2 3">
    <name type="scientific">Acidianus sulfidivorans JP7</name>
    <dbReference type="NCBI Taxonomy" id="619593"/>
    <lineage>
        <taxon>Archaea</taxon>
        <taxon>Thermoproteota</taxon>
        <taxon>Thermoprotei</taxon>
        <taxon>Sulfolobales</taxon>
        <taxon>Sulfolobaceae</taxon>
        <taxon>Acidianus</taxon>
    </lineage>
</organism>
<dbReference type="AlphaFoldDB" id="A0A2U9IQF0"/>
<dbReference type="PRINTS" id="PR00111">
    <property type="entry name" value="ABHYDROLASE"/>
</dbReference>
<dbReference type="InterPro" id="IPR050266">
    <property type="entry name" value="AB_hydrolase_sf"/>
</dbReference>
<dbReference type="EMBL" id="CP029288">
    <property type="protein sequence ID" value="AWR98250.1"/>
    <property type="molecule type" value="Genomic_DNA"/>
</dbReference>
<dbReference type="GO" id="GO:0016020">
    <property type="term" value="C:membrane"/>
    <property type="evidence" value="ECO:0007669"/>
    <property type="project" value="TreeGrafter"/>
</dbReference>
<dbReference type="KEGG" id="asul:DFR86_05660"/>
<name>A0A2U9IQF0_9CREN</name>
<gene>
    <name evidence="2" type="ORF">DFR86_05660</name>
</gene>
<dbReference type="Proteomes" id="UP000248410">
    <property type="component" value="Chromosome"/>
</dbReference>
<accession>A0A2U9IQF0</accession>
<sequence>MPFVVLDDVRIYYENLGIGKPIVFIHHLAGSFKSWIYQARYFSNKFSVILYDLRGHGRSSIPNYPYLIEQHSKDLKGLLEYLRIDNPIIVGHSLGTLIALDYATRFNIEKLILIGALYKAPDPEPYYNYISIATSFGMEALAEYRRLHREFSDSLAMNPVAWNLLLEIYKENNPLGYKYAVEGLLNARDYSRDLKNIDEDTLLVYGSEDKLSKNIDIFKNNVNKLKYYILNGYGHFLNIEDPDELNNLIFNFL</sequence>
<dbReference type="OrthoDB" id="7531at2157"/>
<keyword evidence="3" id="KW-1185">Reference proteome</keyword>
<protein>
    <submittedName>
        <fullName evidence="2">Alpha/beta hydrolase</fullName>
    </submittedName>
</protein>
<feature type="domain" description="AB hydrolase-1" evidence="1">
    <location>
        <begin position="20"/>
        <end position="242"/>
    </location>
</feature>
<dbReference type="PANTHER" id="PTHR43798">
    <property type="entry name" value="MONOACYLGLYCEROL LIPASE"/>
    <property type="match status" value="1"/>
</dbReference>
<dbReference type="Pfam" id="PF00561">
    <property type="entry name" value="Abhydrolase_1"/>
    <property type="match status" value="1"/>
</dbReference>
<reference evidence="2 3" key="1">
    <citation type="submission" date="2018-05" db="EMBL/GenBank/DDBJ databases">
        <title>Complete Genome Sequences of Extremely Thermoacidophilic, Metal-Mobilizing Type-Strain Members of the Archaeal Family Sulfolobaceae: Acidianus brierleyi DSM-1651T, Acidianus sulfidivorans DSM-18786T, Metallosphaera hakonensis DSM-7519T, and Metallosphaera prunae DSM-10039T.</title>
        <authorList>
            <person name="Counts J.A."/>
            <person name="Kelly R.M."/>
        </authorList>
    </citation>
    <scope>NUCLEOTIDE SEQUENCE [LARGE SCALE GENOMIC DNA]</scope>
    <source>
        <strain evidence="2 3">JP7</strain>
    </source>
</reference>
<dbReference type="SUPFAM" id="SSF53474">
    <property type="entry name" value="alpha/beta-Hydrolases"/>
    <property type="match status" value="1"/>
</dbReference>
<dbReference type="RefSeq" id="WP_110381126.1">
    <property type="nucleotide sequence ID" value="NZ_CP029288.2"/>
</dbReference>
<evidence type="ECO:0000259" key="1">
    <source>
        <dbReference type="Pfam" id="PF00561"/>
    </source>
</evidence>
<evidence type="ECO:0000313" key="2">
    <source>
        <dbReference type="EMBL" id="AWR98250.1"/>
    </source>
</evidence>
<dbReference type="GeneID" id="36837435"/>
<evidence type="ECO:0000313" key="3">
    <source>
        <dbReference type="Proteomes" id="UP000248410"/>
    </source>
</evidence>
<proteinExistence type="predicted"/>
<dbReference type="Gene3D" id="3.40.50.1820">
    <property type="entry name" value="alpha/beta hydrolase"/>
    <property type="match status" value="1"/>
</dbReference>